<dbReference type="InterPro" id="IPR056098">
    <property type="entry name" value="Acb2/Tad1_hairpin"/>
</dbReference>
<dbReference type="GO" id="GO:0000166">
    <property type="term" value="F:nucleotide binding"/>
    <property type="evidence" value="ECO:0007669"/>
    <property type="project" value="UniProtKB-KW"/>
</dbReference>
<evidence type="ECO:0000313" key="3">
    <source>
        <dbReference type="EMBL" id="SPF51230.1"/>
    </source>
</evidence>
<dbReference type="OrthoDB" id="4257351at2"/>
<dbReference type="EMBL" id="OMOF01000445">
    <property type="protein sequence ID" value="SPF51230.1"/>
    <property type="molecule type" value="Genomic_DNA"/>
</dbReference>
<dbReference type="Pfam" id="PF24729">
    <property type="entry name" value="Acb2_Tad1_hairpin"/>
    <property type="match status" value="1"/>
</dbReference>
<proteinExistence type="predicted"/>
<reference evidence="4" key="1">
    <citation type="submission" date="2018-02" db="EMBL/GenBank/DDBJ databases">
        <authorList>
            <person name="Hausmann B."/>
        </authorList>
    </citation>
    <scope>NUCLEOTIDE SEQUENCE [LARGE SCALE GENOMIC DNA]</scope>
    <source>
        <strain evidence="4">Peat soil MAG SbF1</strain>
    </source>
</reference>
<evidence type="ECO:0000259" key="2">
    <source>
        <dbReference type="Pfam" id="PF24729"/>
    </source>
</evidence>
<dbReference type="Proteomes" id="UP000238916">
    <property type="component" value="Unassembled WGS sequence"/>
</dbReference>
<protein>
    <recommendedName>
        <fullName evidence="2">Acb2/Tad1 hairpin domain-containing protein</fullName>
    </recommendedName>
</protein>
<feature type="domain" description="Acb2/Tad1 hairpin" evidence="2">
    <location>
        <begin position="4"/>
        <end position="66"/>
    </location>
</feature>
<gene>
    <name evidence="3" type="ORF">SBF1_50114</name>
</gene>
<evidence type="ECO:0000313" key="4">
    <source>
        <dbReference type="Proteomes" id="UP000238916"/>
    </source>
</evidence>
<evidence type="ECO:0000256" key="1">
    <source>
        <dbReference type="ARBA" id="ARBA00022741"/>
    </source>
</evidence>
<accession>A0A2U3LHB6</accession>
<dbReference type="AlphaFoldDB" id="A0A2U3LHB6"/>
<organism evidence="3 4">
    <name type="scientific">Candidatus Desulfosporosinus infrequens</name>
    <dbReference type="NCBI Taxonomy" id="2043169"/>
    <lineage>
        <taxon>Bacteria</taxon>
        <taxon>Bacillati</taxon>
        <taxon>Bacillota</taxon>
        <taxon>Clostridia</taxon>
        <taxon>Eubacteriales</taxon>
        <taxon>Desulfitobacteriaceae</taxon>
        <taxon>Desulfosporosinus</taxon>
    </lineage>
</organism>
<name>A0A2U3LHB6_9FIRM</name>
<sequence>MDENELENRFTYHDPKDGQAQRFEEIRGMGKAFAEIILTLCPPSREQSLAITAIEEAVMWGNASIARRE</sequence>
<keyword evidence="1" id="KW-0547">Nucleotide-binding</keyword>